<organism evidence="3 4">
    <name type="scientific">Didymella glomerata</name>
    <dbReference type="NCBI Taxonomy" id="749621"/>
    <lineage>
        <taxon>Eukaryota</taxon>
        <taxon>Fungi</taxon>
        <taxon>Dikarya</taxon>
        <taxon>Ascomycota</taxon>
        <taxon>Pezizomycotina</taxon>
        <taxon>Dothideomycetes</taxon>
        <taxon>Pleosporomycetidae</taxon>
        <taxon>Pleosporales</taxon>
        <taxon>Pleosporineae</taxon>
        <taxon>Didymellaceae</taxon>
        <taxon>Didymella</taxon>
    </lineage>
</organism>
<evidence type="ECO:0000256" key="1">
    <source>
        <dbReference type="SAM" id="MobiDB-lite"/>
    </source>
</evidence>
<sequence length="289" mass="32139">MDSPTVELRSALASLFECGKYSDLTIVCGSKRYQVHRALLATRSTFFEGACRGGFQESSTGVIDLTEDDAEAVEHMVHYFYHLDYLNKPLSRQTSQRSTRPHSPSSVTSRFSKRSPPKKLNLAFLEDPLLAQMSAASPLTPPAEETLFQPLDVSLKLPDTPMAEQFADDYIESVTMEPEVDVESAHLVTHAKVYAIAEKYGIAGLKSLARNKFSYQISTHLSSPEFADACQEAYESTFHTDRGLRDVIIQTFRANPDLSMREDVEMAVRETPGLALELYRMASGLPVSS</sequence>
<dbReference type="Pfam" id="PF00651">
    <property type="entry name" value="BTB"/>
    <property type="match status" value="1"/>
</dbReference>
<feature type="domain" description="BTB" evidence="2">
    <location>
        <begin position="22"/>
        <end position="81"/>
    </location>
</feature>
<feature type="region of interest" description="Disordered" evidence="1">
    <location>
        <begin position="91"/>
        <end position="115"/>
    </location>
</feature>
<dbReference type="SUPFAM" id="SSF54695">
    <property type="entry name" value="POZ domain"/>
    <property type="match status" value="1"/>
</dbReference>
<dbReference type="PANTHER" id="PTHR47843:SF5">
    <property type="entry name" value="BTB_POZ DOMAIN PROTEIN"/>
    <property type="match status" value="1"/>
</dbReference>
<dbReference type="AlphaFoldDB" id="A0A9W8WPF7"/>
<keyword evidence="4" id="KW-1185">Reference proteome</keyword>
<dbReference type="Proteomes" id="UP001140562">
    <property type="component" value="Unassembled WGS sequence"/>
</dbReference>
<reference evidence="3" key="1">
    <citation type="submission" date="2022-10" db="EMBL/GenBank/DDBJ databases">
        <title>Tapping the CABI collections for fungal endophytes: first genome assemblies for Collariella, Neodidymelliopsis, Ascochyta clinopodiicola, Didymella pomorum, Didymosphaeria variabile, Neocosmospora piperis and Neocucurbitaria cava.</title>
        <authorList>
            <person name="Hill R."/>
        </authorList>
    </citation>
    <scope>NUCLEOTIDE SEQUENCE</scope>
    <source>
        <strain evidence="3">IMI 360193</strain>
    </source>
</reference>
<dbReference type="PANTHER" id="PTHR47843">
    <property type="entry name" value="BTB DOMAIN-CONTAINING PROTEIN-RELATED"/>
    <property type="match status" value="1"/>
</dbReference>
<protein>
    <recommendedName>
        <fullName evidence="2">BTB domain-containing protein</fullName>
    </recommendedName>
</protein>
<evidence type="ECO:0000313" key="4">
    <source>
        <dbReference type="Proteomes" id="UP001140562"/>
    </source>
</evidence>
<proteinExistence type="predicted"/>
<dbReference type="CDD" id="cd18186">
    <property type="entry name" value="BTB_POZ_ZBTB_KLHL-like"/>
    <property type="match status" value="1"/>
</dbReference>
<feature type="compositionally biased region" description="Polar residues" evidence="1">
    <location>
        <begin position="91"/>
        <end position="110"/>
    </location>
</feature>
<evidence type="ECO:0000313" key="3">
    <source>
        <dbReference type="EMBL" id="KAJ4329880.1"/>
    </source>
</evidence>
<comment type="caution">
    <text evidence="3">The sequence shown here is derived from an EMBL/GenBank/DDBJ whole genome shotgun (WGS) entry which is preliminary data.</text>
</comment>
<evidence type="ECO:0000259" key="2">
    <source>
        <dbReference type="PROSITE" id="PS50097"/>
    </source>
</evidence>
<dbReference type="InterPro" id="IPR011333">
    <property type="entry name" value="SKP1/BTB/POZ_sf"/>
</dbReference>
<gene>
    <name evidence="3" type="ORF">N0V87_010492</name>
</gene>
<dbReference type="OrthoDB" id="6359816at2759"/>
<dbReference type="SMART" id="SM00225">
    <property type="entry name" value="BTB"/>
    <property type="match status" value="1"/>
</dbReference>
<dbReference type="Gene3D" id="3.30.710.10">
    <property type="entry name" value="Potassium Channel Kv1.1, Chain A"/>
    <property type="match status" value="1"/>
</dbReference>
<dbReference type="InterPro" id="IPR000210">
    <property type="entry name" value="BTB/POZ_dom"/>
</dbReference>
<name>A0A9W8WPF7_9PLEO</name>
<accession>A0A9W8WPF7</accession>
<dbReference type="PROSITE" id="PS50097">
    <property type="entry name" value="BTB"/>
    <property type="match status" value="1"/>
</dbReference>
<dbReference type="EMBL" id="JAPEUV010000255">
    <property type="protein sequence ID" value="KAJ4329880.1"/>
    <property type="molecule type" value="Genomic_DNA"/>
</dbReference>